<evidence type="ECO:0000313" key="5">
    <source>
        <dbReference type="Proteomes" id="UP000094112"/>
    </source>
</evidence>
<dbReference type="AlphaFoldDB" id="A0A1E3NXD7"/>
<evidence type="ECO:0000259" key="2">
    <source>
        <dbReference type="Pfam" id="PF08457"/>
    </source>
</evidence>
<dbReference type="Proteomes" id="UP000094112">
    <property type="component" value="Unassembled WGS sequence"/>
</dbReference>
<accession>A0A1E3NXD7</accession>
<name>A0A1E3NXD7_WICAA</name>
<feature type="domain" description="Sfi1 spindle body" evidence="2">
    <location>
        <begin position="487"/>
        <end position="824"/>
    </location>
</feature>
<dbReference type="GeneID" id="30202498"/>
<dbReference type="InterPro" id="IPR018907">
    <property type="entry name" value="Spindle_body_associated_C_dom"/>
</dbReference>
<evidence type="ECO:0000256" key="1">
    <source>
        <dbReference type="SAM" id="MobiDB-lite"/>
    </source>
</evidence>
<dbReference type="EMBL" id="KV454214">
    <property type="protein sequence ID" value="ODQ57332.1"/>
    <property type="molecule type" value="Genomic_DNA"/>
</dbReference>
<keyword evidence="5" id="KW-1185">Reference proteome</keyword>
<dbReference type="InterPro" id="IPR013665">
    <property type="entry name" value="Sfi1_dom"/>
</dbReference>
<evidence type="ECO:0000259" key="3">
    <source>
        <dbReference type="Pfam" id="PF10638"/>
    </source>
</evidence>
<organism evidence="4 5">
    <name type="scientific">Wickerhamomyces anomalus (strain ATCC 58044 / CBS 1984 / NCYC 433 / NRRL Y-366-8)</name>
    <name type="common">Yeast</name>
    <name type="synonym">Hansenula anomala</name>
    <dbReference type="NCBI Taxonomy" id="683960"/>
    <lineage>
        <taxon>Eukaryota</taxon>
        <taxon>Fungi</taxon>
        <taxon>Dikarya</taxon>
        <taxon>Ascomycota</taxon>
        <taxon>Saccharomycotina</taxon>
        <taxon>Saccharomycetes</taxon>
        <taxon>Phaffomycetales</taxon>
        <taxon>Wickerhamomycetaceae</taxon>
        <taxon>Wickerhamomyces</taxon>
    </lineage>
</organism>
<evidence type="ECO:0008006" key="6">
    <source>
        <dbReference type="Google" id="ProtNLM"/>
    </source>
</evidence>
<protein>
    <recommendedName>
        <fullName evidence="6">Sfi1 spindle body domain-containing protein</fullName>
    </recommendedName>
</protein>
<dbReference type="Pfam" id="PF08457">
    <property type="entry name" value="Sfi1"/>
    <property type="match status" value="2"/>
</dbReference>
<feature type="domain" description="Sfi1 spindle body" evidence="2">
    <location>
        <begin position="320"/>
        <end position="472"/>
    </location>
</feature>
<feature type="region of interest" description="Disordered" evidence="1">
    <location>
        <begin position="1"/>
        <end position="22"/>
    </location>
</feature>
<dbReference type="OrthoDB" id="4070448at2759"/>
<dbReference type="STRING" id="683960.A0A1E3NXD7"/>
<reference evidence="4 5" key="1">
    <citation type="journal article" date="2016" name="Proc. Natl. Acad. Sci. U.S.A.">
        <title>Comparative genomics of biotechnologically important yeasts.</title>
        <authorList>
            <person name="Riley R."/>
            <person name="Haridas S."/>
            <person name="Wolfe K.H."/>
            <person name="Lopes M.R."/>
            <person name="Hittinger C.T."/>
            <person name="Goeker M."/>
            <person name="Salamov A.A."/>
            <person name="Wisecaver J.H."/>
            <person name="Long T.M."/>
            <person name="Calvey C.H."/>
            <person name="Aerts A.L."/>
            <person name="Barry K.W."/>
            <person name="Choi C."/>
            <person name="Clum A."/>
            <person name="Coughlan A.Y."/>
            <person name="Deshpande S."/>
            <person name="Douglass A.P."/>
            <person name="Hanson S.J."/>
            <person name="Klenk H.-P."/>
            <person name="LaButti K.M."/>
            <person name="Lapidus A."/>
            <person name="Lindquist E.A."/>
            <person name="Lipzen A.M."/>
            <person name="Meier-Kolthoff J.P."/>
            <person name="Ohm R.A."/>
            <person name="Otillar R.P."/>
            <person name="Pangilinan J.L."/>
            <person name="Peng Y."/>
            <person name="Rokas A."/>
            <person name="Rosa C.A."/>
            <person name="Scheuner C."/>
            <person name="Sibirny A.A."/>
            <person name="Slot J.C."/>
            <person name="Stielow J.B."/>
            <person name="Sun H."/>
            <person name="Kurtzman C.P."/>
            <person name="Blackwell M."/>
            <person name="Grigoriev I.V."/>
            <person name="Jeffries T.W."/>
        </authorList>
    </citation>
    <scope>NUCLEOTIDE SEQUENCE [LARGE SCALE GENOMIC DNA]</scope>
    <source>
        <strain evidence="5">ATCC 58044 / CBS 1984 / NCYC 433 / NRRL Y-366-8</strain>
    </source>
</reference>
<gene>
    <name evidence="4" type="ORF">WICANDRAFT_81545</name>
</gene>
<proteinExistence type="predicted"/>
<dbReference type="RefSeq" id="XP_019036539.1">
    <property type="nucleotide sequence ID" value="XM_019185252.1"/>
</dbReference>
<feature type="domain" description="Spindle body associated protein C-terminal" evidence="3">
    <location>
        <begin position="890"/>
        <end position="947"/>
    </location>
</feature>
<sequence length="1019" mass="119749">MSSNESKGTGRPEAKSPSDTLSTDALLNSFNRLNLDHRVGVGGGVDDDEANPFLDTTTSYIDANLDNLRGFRRDLKNIATSTHNNISESTMEIINNNPITPLKRSVSGSSLLESHSPEFIPSAGAAESHKRSNSVPYEEPVLDLELLFALLNQLPDIERYNNFKGILEYYLQILDEHEMKFGNDRFIITIYNQLQKLGHRSKLEKVIDIFLNEPSNFAMKLSNHLYFKDLAIRQKFLRIWLIKRRINHELNQSWKIWMLYLKKKHFSQWTYKHKVITEDLESNALIFNNVKQMMKVWDVWTANFQEQQAFARVADLQQESKFFSDWKERIEIDNDKADSFYQDNLLQRNFKIWKLSTVASKSNDVAGLKSFYQKWKSKQDRVVELQENGAQLEQIFHAGFFLSKWKARSQKTLSKTRQLEDIFNHSVMSKYLNKWSEAMYFKSIENQVLNKRNSILLGFTLNQWHQRSKHKEMLDSFKYYQGKVHLSKFLSRWKNQLVLKRKSSEVGNYTVLKTHFNIWKLSTNLKIVEGTKNYNSVEKLFNKWQRRTQLQKLSNDYNQSILSKFWDKLVLQKIKLDNSLEAGDEAYESYSKVIYFNHWKGQLDQVHENEVRSDNVVLKKFFQKIVKRNSDGSTLEQKAIEFHSNKVSKTLMSQTFKKWSDKYEDSLESKLEMKLSEYNANIEKLKLSSIFKTWKDQYESYLSQEELFKEEFLGGLYLKPTFEKWINKFNSIREMEDKADDVNNVNLLSTGFTKFQLAFLKIEELENKLIEFEDDANVKLILKYVNTWSLRLLKVKRDNENISSFQRRWNRAHCRAILLLWKGKVLDRQISKFKDVDEVDEEEEDDSPTKFKSTFNSVLPQETPRKSIIHANYSFNSDLGDKSPLAFGTNKKTTTSIPGSERIKRKRIEALKSHYSQIKYAIPSPLKSERKIINNSSQSSKRLDFTQHTPRNQFFQTQFNQRNSNNFQYGAELDDSFSTEINEDQISSPVISHQKINQQFFNRYVSKNRSDSDGGFKGV</sequence>
<dbReference type="Pfam" id="PF10638">
    <property type="entry name" value="Sfi1_C"/>
    <property type="match status" value="1"/>
</dbReference>
<evidence type="ECO:0000313" key="4">
    <source>
        <dbReference type="EMBL" id="ODQ57332.1"/>
    </source>
</evidence>